<name>A0A830D255_9LAMI</name>
<evidence type="ECO:0000256" key="8">
    <source>
        <dbReference type="ARBA" id="ARBA00023136"/>
    </source>
</evidence>
<organism evidence="16 17">
    <name type="scientific">Phtheirospermum japonicum</name>
    <dbReference type="NCBI Taxonomy" id="374723"/>
    <lineage>
        <taxon>Eukaryota</taxon>
        <taxon>Viridiplantae</taxon>
        <taxon>Streptophyta</taxon>
        <taxon>Embryophyta</taxon>
        <taxon>Tracheophyta</taxon>
        <taxon>Spermatophyta</taxon>
        <taxon>Magnoliopsida</taxon>
        <taxon>eudicotyledons</taxon>
        <taxon>Gunneridae</taxon>
        <taxon>Pentapetalae</taxon>
        <taxon>asterids</taxon>
        <taxon>lamiids</taxon>
        <taxon>Lamiales</taxon>
        <taxon>Orobanchaceae</taxon>
        <taxon>Orobanchaceae incertae sedis</taxon>
        <taxon>Phtheirospermum</taxon>
    </lineage>
</organism>
<feature type="compositionally biased region" description="Basic and acidic residues" evidence="13">
    <location>
        <begin position="382"/>
        <end position="393"/>
    </location>
</feature>
<accession>A0A830D255</accession>
<dbReference type="OrthoDB" id="5984008at2759"/>
<keyword evidence="9 16" id="KW-0675">Receptor</keyword>
<evidence type="ECO:0000256" key="6">
    <source>
        <dbReference type="ARBA" id="ARBA00022989"/>
    </source>
</evidence>
<evidence type="ECO:0000256" key="9">
    <source>
        <dbReference type="ARBA" id="ARBA00023170"/>
    </source>
</evidence>
<keyword evidence="17" id="KW-1185">Reference proteome</keyword>
<evidence type="ECO:0000256" key="2">
    <source>
        <dbReference type="ARBA" id="ARBA00008685"/>
    </source>
</evidence>
<evidence type="ECO:0000256" key="13">
    <source>
        <dbReference type="SAM" id="MobiDB-lite"/>
    </source>
</evidence>
<evidence type="ECO:0000313" key="17">
    <source>
        <dbReference type="Proteomes" id="UP000653305"/>
    </source>
</evidence>
<dbReference type="Proteomes" id="UP000653305">
    <property type="component" value="Unassembled WGS sequence"/>
</dbReference>
<keyword evidence="7" id="KW-0406">Ion transport</keyword>
<evidence type="ECO:0000256" key="14">
    <source>
        <dbReference type="SAM" id="Phobius"/>
    </source>
</evidence>
<keyword evidence="6 14" id="KW-1133">Transmembrane helix</keyword>
<dbReference type="PANTHER" id="PTHR18966">
    <property type="entry name" value="IONOTROPIC GLUTAMATE RECEPTOR"/>
    <property type="match status" value="1"/>
</dbReference>
<feature type="transmembrane region" description="Helical" evidence="14">
    <location>
        <begin position="88"/>
        <end position="106"/>
    </location>
</feature>
<evidence type="ECO:0000259" key="15">
    <source>
        <dbReference type="SMART" id="SM00079"/>
    </source>
</evidence>
<evidence type="ECO:0000256" key="5">
    <source>
        <dbReference type="ARBA" id="ARBA00022729"/>
    </source>
</evidence>
<dbReference type="InterPro" id="IPR015683">
    <property type="entry name" value="Ionotropic_Glu_rcpt"/>
</dbReference>
<keyword evidence="11" id="KW-1071">Ligand-gated ion channel</keyword>
<evidence type="ECO:0000256" key="12">
    <source>
        <dbReference type="ARBA" id="ARBA00023303"/>
    </source>
</evidence>
<evidence type="ECO:0000256" key="3">
    <source>
        <dbReference type="ARBA" id="ARBA00022448"/>
    </source>
</evidence>
<feature type="compositionally biased region" description="Polar residues" evidence="13">
    <location>
        <begin position="428"/>
        <end position="439"/>
    </location>
</feature>
<evidence type="ECO:0000256" key="10">
    <source>
        <dbReference type="ARBA" id="ARBA00023180"/>
    </source>
</evidence>
<dbReference type="Gene3D" id="3.40.190.10">
    <property type="entry name" value="Periplasmic binding protein-like II"/>
    <property type="match status" value="2"/>
</dbReference>
<keyword evidence="5" id="KW-0732">Signal</keyword>
<dbReference type="Gene3D" id="1.10.287.70">
    <property type="match status" value="1"/>
</dbReference>
<protein>
    <submittedName>
        <fullName evidence="16">Glutamate receptor 2.8</fullName>
    </submittedName>
</protein>
<keyword evidence="4 14" id="KW-0812">Transmembrane</keyword>
<feature type="transmembrane region" description="Helical" evidence="14">
    <location>
        <begin position="118"/>
        <end position="136"/>
    </location>
</feature>
<comment type="subcellular location">
    <subcellularLocation>
        <location evidence="1">Membrane</location>
        <topology evidence="1">Multi-pass membrane protein</topology>
    </subcellularLocation>
</comment>
<sequence>MKELPYAVRFVYVPFATTGSQSYDNLTFQVSQGVLNGAIGEITTTAYRSQFVDFTVPFEGGGFTRTQNIQYEMHKDKPTFLEPFTTKLWLIVIALFIFTGMGLWILEHRVNEDFRGSRSEHVGLIFYIPFMLLVFSNRERIVTNLARLVLVVWVFVVLILSSTYTASLSASLTTAKLRRENMDIEMLIRNGDSVGCREGSFIVEYLKNLGFDKSKIVTYNHSEGFDDAMSKGRIQAFFATMPYTDFFLSKYCNKYMKVGSPYSTQGFAFVFPKGSPLVADVSRAIIKLTDNNKKTEIKKRWIPNTACNVDEPDAPDVKRETIDLDRFKILFAITVGVTATCLVVFLFSYLYQNRDFFQRISSSGASTWSKVRAMCKHFDQRDPKSFRSSRPNEEYGENESPNVHVYPDRHHRSMVVPVTSEEVPSGNGAANQSILISPT</sequence>
<feature type="transmembrane region" description="Helical" evidence="14">
    <location>
        <begin position="148"/>
        <end position="172"/>
    </location>
</feature>
<proteinExistence type="inferred from homology"/>
<comment type="caution">
    <text evidence="16">The sequence shown here is derived from an EMBL/GenBank/DDBJ whole genome shotgun (WGS) entry which is preliminary data.</text>
</comment>
<reference evidence="16" key="1">
    <citation type="submission" date="2020-07" db="EMBL/GenBank/DDBJ databases">
        <title>Ethylene signaling mediates host invasion by parasitic plants.</title>
        <authorList>
            <person name="Yoshida S."/>
        </authorList>
    </citation>
    <scope>NUCLEOTIDE SEQUENCE</scope>
    <source>
        <strain evidence="16">Okayama</strain>
    </source>
</reference>
<dbReference type="InterPro" id="IPR001320">
    <property type="entry name" value="Iontro_rcpt_C"/>
</dbReference>
<comment type="similarity">
    <text evidence="2">Belongs to the glutamate-gated ion channel (TC 1.A.10.1) family.</text>
</comment>
<dbReference type="SUPFAM" id="SSF53850">
    <property type="entry name" value="Periplasmic binding protein-like II"/>
    <property type="match status" value="1"/>
</dbReference>
<dbReference type="SMART" id="SM00079">
    <property type="entry name" value="PBPe"/>
    <property type="match status" value="1"/>
</dbReference>
<gene>
    <name evidence="16" type="ORF">PHJA_002190200</name>
</gene>
<keyword evidence="12" id="KW-0407">Ion channel</keyword>
<evidence type="ECO:0000256" key="4">
    <source>
        <dbReference type="ARBA" id="ARBA00022692"/>
    </source>
</evidence>
<evidence type="ECO:0000313" key="16">
    <source>
        <dbReference type="EMBL" id="GFQ00462.1"/>
    </source>
</evidence>
<dbReference type="GO" id="GO:0016020">
    <property type="term" value="C:membrane"/>
    <property type="evidence" value="ECO:0007669"/>
    <property type="project" value="UniProtKB-SubCell"/>
</dbReference>
<feature type="domain" description="Ionotropic glutamate receptor C-terminal" evidence="15">
    <location>
        <begin position="105"/>
        <end position="304"/>
    </location>
</feature>
<evidence type="ECO:0000256" key="1">
    <source>
        <dbReference type="ARBA" id="ARBA00004141"/>
    </source>
</evidence>
<keyword evidence="8 14" id="KW-0472">Membrane</keyword>
<dbReference type="GO" id="GO:0015276">
    <property type="term" value="F:ligand-gated monoatomic ion channel activity"/>
    <property type="evidence" value="ECO:0007669"/>
    <property type="project" value="InterPro"/>
</dbReference>
<dbReference type="Pfam" id="PF00060">
    <property type="entry name" value="Lig_chan"/>
    <property type="match status" value="1"/>
</dbReference>
<evidence type="ECO:0000256" key="7">
    <source>
        <dbReference type="ARBA" id="ARBA00023065"/>
    </source>
</evidence>
<feature type="region of interest" description="Disordered" evidence="13">
    <location>
        <begin position="382"/>
        <end position="439"/>
    </location>
</feature>
<feature type="transmembrane region" description="Helical" evidence="14">
    <location>
        <begin position="329"/>
        <end position="351"/>
    </location>
</feature>
<dbReference type="AlphaFoldDB" id="A0A830D255"/>
<keyword evidence="10" id="KW-0325">Glycoprotein</keyword>
<evidence type="ECO:0000256" key="11">
    <source>
        <dbReference type="ARBA" id="ARBA00023286"/>
    </source>
</evidence>
<dbReference type="EMBL" id="BMAC01000629">
    <property type="protein sequence ID" value="GFQ00462.1"/>
    <property type="molecule type" value="Genomic_DNA"/>
</dbReference>
<keyword evidence="3" id="KW-0813">Transport</keyword>
<dbReference type="FunFam" id="1.10.287.70:FF:000037">
    <property type="entry name" value="Glutamate receptor"/>
    <property type="match status" value="1"/>
</dbReference>